<dbReference type="SUPFAM" id="SSF46785">
    <property type="entry name" value="Winged helix' DNA-binding domain"/>
    <property type="match status" value="1"/>
</dbReference>
<gene>
    <name evidence="11" type="ORF">TCEB3V08_LOCUS7237</name>
</gene>
<evidence type="ECO:0000259" key="10">
    <source>
        <dbReference type="PROSITE" id="PS50250"/>
    </source>
</evidence>
<evidence type="ECO:0000256" key="9">
    <source>
        <dbReference type="SAM" id="MobiDB-lite"/>
    </source>
</evidence>
<sequence length="478" mass="54176">MCGGRVENHLGKTTPSSPDRNSNLDLPVLNSRAQHDKRVSQLRHRGGSPDRDSNSPFSAVKLNTTSRDKIMASPGVTVQSTTSSKFSSYLEQLDNFKSKRDKIMASPGVTVQSTTSSKFSSYLEQLDNFKSKSLWHQLTLKLLETVQDDEFKGEETAMNLYNTYVKDMEAKLNLLQLMEIVYYLIQQLETPKALELLQTIEKKLLKNEEALALCKVLQGALLLEKMGDAKKAKELLDEVEVLLDNTRFTVSSKIHGRYYKLASKWYMTHSDHVNYYSAALKYLGCVDVDSLVLGEQQDIAIALIVAALLGEKLYNLGELMYHPIMSVLKTKTAPRAWVFELLKAVNNGDLSVVEILKSYWSQIPDLEAKHHIIEEKTKLLCIVQMCVPHYNLPLADISKKTFTPLPEVELLLMKAMAHELLRGRINQSDGFVHVTWVRPRALDNKELKVMISQLDDWCSNIKEAEHHLAQNAKDIIEL</sequence>
<feature type="compositionally biased region" description="Basic and acidic residues" evidence="9">
    <location>
        <begin position="1"/>
        <end position="10"/>
    </location>
</feature>
<dbReference type="Pfam" id="PF01399">
    <property type="entry name" value="PCI"/>
    <property type="match status" value="1"/>
</dbReference>
<dbReference type="SMART" id="SM00088">
    <property type="entry name" value="PINT"/>
    <property type="match status" value="1"/>
</dbReference>
<dbReference type="InterPro" id="IPR035298">
    <property type="entry name" value="PSMD13"/>
</dbReference>
<evidence type="ECO:0000256" key="5">
    <source>
        <dbReference type="ARBA" id="ARBA00022942"/>
    </source>
</evidence>
<evidence type="ECO:0000256" key="2">
    <source>
        <dbReference type="ARBA" id="ARBA00006207"/>
    </source>
</evidence>
<dbReference type="PANTHER" id="PTHR10539:SF0">
    <property type="entry name" value="26S PROTEASOME NON-ATPASE REGULATORY SUBUNIT 13"/>
    <property type="match status" value="1"/>
</dbReference>
<dbReference type="GO" id="GO:0005198">
    <property type="term" value="F:structural molecule activity"/>
    <property type="evidence" value="ECO:0007669"/>
    <property type="project" value="TreeGrafter"/>
</dbReference>
<evidence type="ECO:0000256" key="7">
    <source>
        <dbReference type="ARBA" id="ARBA00031303"/>
    </source>
</evidence>
<dbReference type="GO" id="GO:0008541">
    <property type="term" value="C:proteasome regulatory particle, lid subcomplex"/>
    <property type="evidence" value="ECO:0007669"/>
    <property type="project" value="TreeGrafter"/>
</dbReference>
<dbReference type="Pfam" id="PF22037">
    <property type="entry name" value="PSD13_N"/>
    <property type="match status" value="1"/>
</dbReference>
<dbReference type="AlphaFoldDB" id="A0A7R9CYL7"/>
<accession>A0A7R9CYL7</accession>
<dbReference type="InterPro" id="IPR036390">
    <property type="entry name" value="WH_DNA-bd_sf"/>
</dbReference>
<evidence type="ECO:0000256" key="4">
    <source>
        <dbReference type="ARBA" id="ARBA00015732"/>
    </source>
</evidence>
<feature type="region of interest" description="Disordered" evidence="9">
    <location>
        <begin position="1"/>
        <end position="59"/>
    </location>
</feature>
<comment type="subunit">
    <text evidence="3">Component of the 19S proteasome regulatory particle complex. The 26S proteasome consists of a 20S core particle (CP) and two 19S regulatory subunits (RP). The regulatory particle is made of a lid composed of 9 subunits including PSMD13, a base containing 6 ATPases and few additional components.</text>
</comment>
<evidence type="ECO:0000256" key="6">
    <source>
        <dbReference type="ARBA" id="ARBA00029749"/>
    </source>
</evidence>
<dbReference type="EMBL" id="OC318998">
    <property type="protein sequence ID" value="CAD7403910.1"/>
    <property type="molecule type" value="Genomic_DNA"/>
</dbReference>
<dbReference type="PANTHER" id="PTHR10539">
    <property type="entry name" value="26S PROTEASOME NON-ATPASE REGULATORY SUBUNIT 13"/>
    <property type="match status" value="1"/>
</dbReference>
<organism evidence="11">
    <name type="scientific">Timema cristinae</name>
    <name type="common">Walking stick</name>
    <dbReference type="NCBI Taxonomy" id="61476"/>
    <lineage>
        <taxon>Eukaryota</taxon>
        <taxon>Metazoa</taxon>
        <taxon>Ecdysozoa</taxon>
        <taxon>Arthropoda</taxon>
        <taxon>Hexapoda</taxon>
        <taxon>Insecta</taxon>
        <taxon>Pterygota</taxon>
        <taxon>Neoptera</taxon>
        <taxon>Polyneoptera</taxon>
        <taxon>Phasmatodea</taxon>
        <taxon>Timematodea</taxon>
        <taxon>Timematoidea</taxon>
        <taxon>Timematidae</taxon>
        <taxon>Timema</taxon>
    </lineage>
</organism>
<proteinExistence type="inferred from homology"/>
<evidence type="ECO:0000256" key="8">
    <source>
        <dbReference type="ARBA" id="ARBA00032323"/>
    </source>
</evidence>
<comment type="similarity">
    <text evidence="2">Belongs to the proteasome subunit S11 family.</text>
</comment>
<keyword evidence="5" id="KW-0647">Proteasome</keyword>
<evidence type="ECO:0000256" key="1">
    <source>
        <dbReference type="ARBA" id="ARBA00002362"/>
    </source>
</evidence>
<dbReference type="InterPro" id="IPR000717">
    <property type="entry name" value="PCI_dom"/>
</dbReference>
<dbReference type="PROSITE" id="PS50250">
    <property type="entry name" value="PCI"/>
    <property type="match status" value="1"/>
</dbReference>
<dbReference type="InterPro" id="IPR054179">
    <property type="entry name" value="PSD13_N"/>
</dbReference>
<dbReference type="GO" id="GO:0005634">
    <property type="term" value="C:nucleus"/>
    <property type="evidence" value="ECO:0007669"/>
    <property type="project" value="TreeGrafter"/>
</dbReference>
<dbReference type="GO" id="GO:0005829">
    <property type="term" value="C:cytosol"/>
    <property type="evidence" value="ECO:0007669"/>
    <property type="project" value="TreeGrafter"/>
</dbReference>
<evidence type="ECO:0000313" key="11">
    <source>
        <dbReference type="EMBL" id="CAD7403910.1"/>
    </source>
</evidence>
<evidence type="ECO:0000256" key="3">
    <source>
        <dbReference type="ARBA" id="ARBA00011441"/>
    </source>
</evidence>
<name>A0A7R9CYL7_TIMCR</name>
<comment type="function">
    <text evidence="1">Component of the 26S proteasome, a multiprotein complex involved in the ATP-dependent degradation of ubiquitinated proteins. This complex plays a key role in the maintenance of protein homeostasis by removing misfolded or damaged proteins, which could impair cellular functions, and by removing proteins whose functions are no longer required. Therefore, the proteasome participates in numerous cellular processes, including cell cycle progression, apoptosis, or DNA damage repair.</text>
</comment>
<protein>
    <recommendedName>
        <fullName evidence="4">26S proteasome non-ATPase regulatory subunit 13</fullName>
    </recommendedName>
    <alternativeName>
        <fullName evidence="6">26S proteasome regulatory subunit RPN9</fullName>
    </alternativeName>
    <alternativeName>
        <fullName evidence="8">26S proteasome regulatory subunit S11</fullName>
    </alternativeName>
    <alternativeName>
        <fullName evidence="7">26S proteasome regulatory subunit p40.5</fullName>
    </alternativeName>
</protein>
<dbReference type="GO" id="GO:0006511">
    <property type="term" value="P:ubiquitin-dependent protein catabolic process"/>
    <property type="evidence" value="ECO:0007669"/>
    <property type="project" value="TreeGrafter"/>
</dbReference>
<feature type="compositionally biased region" description="Polar residues" evidence="9">
    <location>
        <begin position="11"/>
        <end position="24"/>
    </location>
</feature>
<feature type="domain" description="PCI" evidence="10">
    <location>
        <begin position="274"/>
        <end position="439"/>
    </location>
</feature>
<reference evidence="11" key="1">
    <citation type="submission" date="2020-11" db="EMBL/GenBank/DDBJ databases">
        <authorList>
            <person name="Tran Van P."/>
        </authorList>
    </citation>
    <scope>NUCLEOTIDE SEQUENCE</scope>
</reference>